<feature type="compositionally biased region" description="Polar residues" evidence="1">
    <location>
        <begin position="221"/>
        <end position="239"/>
    </location>
</feature>
<name>A0A6L9L8K1_9BACT</name>
<feature type="compositionally biased region" description="Low complexity" evidence="1">
    <location>
        <begin position="285"/>
        <end position="299"/>
    </location>
</feature>
<feature type="compositionally biased region" description="Polar residues" evidence="1">
    <location>
        <begin position="255"/>
        <end position="284"/>
    </location>
</feature>
<dbReference type="Proteomes" id="UP000474175">
    <property type="component" value="Unassembled WGS sequence"/>
</dbReference>
<dbReference type="EMBL" id="JAAFZH010000004">
    <property type="protein sequence ID" value="NDU95461.1"/>
    <property type="molecule type" value="Genomic_DNA"/>
</dbReference>
<keyword evidence="3" id="KW-1185">Reference proteome</keyword>
<evidence type="ECO:0000313" key="2">
    <source>
        <dbReference type="EMBL" id="NDU95461.1"/>
    </source>
</evidence>
<accession>A0A6L9L8K1</accession>
<evidence type="ECO:0000256" key="1">
    <source>
        <dbReference type="SAM" id="MobiDB-lite"/>
    </source>
</evidence>
<sequence>MKTDRFADIIRRKLDSIRPEFSDREWEKMQATLTKAGVTPNIPVQTAHPFAGVAAKLAVVGAIGTTVFLTTSIWQHYELKHLRQSLEQATNSVESVRTTDSSTNLPITDHAATLPPLQNAQNGAHATEKIVNVPEAAHSVRRDTVYIDRYVTVPTTESPLRLKNNTQPSRSQDGNLGNAQAVEFGKQRINPGSSVTQRVERTPSKPADEVDVSVRNEGQLPGSTGQPADQATSKNQRAKSSVERSDIAASDKTRSNPQLPTSAGTSSKDGGRTTVDTPTETTSAQQNDGSTTSSSDGSNQPETVYESLASLPLQQKTIRWNDIMALRARQMRPARTVVVNSSPQTPTVQKPATPFIAKIRVGAGADVNKDALSGGVYSEVLLGNRFSLSVGLSQARFSGTTFKGEKEFNERNREDFRKDFARGIDQKFAIINIESKSTRIQIPINLGYRIPLTQSLALLPSVGTNLNLQAKEYISFIQILTLPYPIYKLVNAEVTRPIDLFNNVNVGAGIEWRQRHWVAQASPVLTLPLQTMPFCNENTTVGLRARLFYQF</sequence>
<proteinExistence type="predicted"/>
<feature type="region of interest" description="Disordered" evidence="1">
    <location>
        <begin position="158"/>
        <end position="177"/>
    </location>
</feature>
<comment type="caution">
    <text evidence="2">The sequence shown here is derived from an EMBL/GenBank/DDBJ whole genome shotgun (WGS) entry which is preliminary data.</text>
</comment>
<dbReference type="RefSeq" id="WP_163947518.1">
    <property type="nucleotide sequence ID" value="NZ_JAAFZH010000004.1"/>
</dbReference>
<organism evidence="2 3">
    <name type="scientific">Spirosoma terrae</name>
    <dbReference type="NCBI Taxonomy" id="1968276"/>
    <lineage>
        <taxon>Bacteria</taxon>
        <taxon>Pseudomonadati</taxon>
        <taxon>Bacteroidota</taxon>
        <taxon>Cytophagia</taxon>
        <taxon>Cytophagales</taxon>
        <taxon>Cytophagaceae</taxon>
        <taxon>Spirosoma</taxon>
    </lineage>
</organism>
<feature type="region of interest" description="Disordered" evidence="1">
    <location>
        <begin position="183"/>
        <end position="303"/>
    </location>
</feature>
<dbReference type="AlphaFoldDB" id="A0A6L9L8K1"/>
<feature type="compositionally biased region" description="Basic and acidic residues" evidence="1">
    <location>
        <begin position="198"/>
        <end position="214"/>
    </location>
</feature>
<protein>
    <submittedName>
        <fullName evidence="2">Uncharacterized protein</fullName>
    </submittedName>
</protein>
<evidence type="ECO:0000313" key="3">
    <source>
        <dbReference type="Proteomes" id="UP000474175"/>
    </source>
</evidence>
<feature type="compositionally biased region" description="Basic and acidic residues" evidence="1">
    <location>
        <begin position="240"/>
        <end position="254"/>
    </location>
</feature>
<gene>
    <name evidence="2" type="ORF">GK108_11305</name>
</gene>
<reference evidence="2 3" key="1">
    <citation type="submission" date="2020-02" db="EMBL/GenBank/DDBJ databases">
        <title>Draft genome sequence of two Spirosoma agri KCTC 52727 and Spirosoma terrae KCTC 52035.</title>
        <authorList>
            <person name="Rojas J."/>
            <person name="Ambika Manirajan B."/>
            <person name="Suarez C."/>
            <person name="Ratering S."/>
            <person name="Schnell S."/>
        </authorList>
    </citation>
    <scope>NUCLEOTIDE SEQUENCE [LARGE SCALE GENOMIC DNA]</scope>
    <source>
        <strain evidence="2 3">KCTC 52035</strain>
    </source>
</reference>